<evidence type="ECO:0000313" key="3">
    <source>
        <dbReference type="Proteomes" id="UP000011081"/>
    </source>
</evidence>
<dbReference type="OMA" id="NNGHIED"/>
<dbReference type="HOGENOM" id="CLU_1485518_0_0_1"/>
<dbReference type="GeneID" id="19878751"/>
<keyword evidence="1" id="KW-0812">Transmembrane</keyword>
<evidence type="ECO:0000313" key="2">
    <source>
        <dbReference type="EMBL" id="ELA47667.1"/>
    </source>
</evidence>
<protein>
    <submittedName>
        <fullName evidence="2">Uncharacterized protein</fullName>
    </submittedName>
</protein>
<dbReference type="OrthoDB" id="10424123at2759"/>
<dbReference type="EMBL" id="GL877414">
    <property type="protein sequence ID" value="ELA47667.1"/>
    <property type="molecule type" value="Genomic_DNA"/>
</dbReference>
<dbReference type="VEuPathDB" id="MicrosporidiaDB:VCUG_00868"/>
<name>L2GWC1_VAVCU</name>
<reference evidence="3" key="1">
    <citation type="submission" date="2011-03" db="EMBL/GenBank/DDBJ databases">
        <title>The genome sequence of Vavraia culicis strain floridensis.</title>
        <authorList>
            <consortium name="The Broad Institute Genome Sequencing Platform"/>
            <person name="Cuomo C."/>
            <person name="Becnel J."/>
            <person name="Sanscrainte N."/>
            <person name="Young S.K."/>
            <person name="Zeng Q."/>
            <person name="Gargeya S."/>
            <person name="Fitzgerald M."/>
            <person name="Haas B."/>
            <person name="Abouelleil A."/>
            <person name="Alvarado L."/>
            <person name="Arachchi H.M."/>
            <person name="Berlin A."/>
            <person name="Chapman S.B."/>
            <person name="Gearin G."/>
            <person name="Goldberg J."/>
            <person name="Griggs A."/>
            <person name="Gujja S."/>
            <person name="Hansen M."/>
            <person name="Heiman D."/>
            <person name="Howarth C."/>
            <person name="Larimer J."/>
            <person name="Lui A."/>
            <person name="MacDonald P.J.P."/>
            <person name="McCowen C."/>
            <person name="Montmayeur A."/>
            <person name="Murphy C."/>
            <person name="Neiman D."/>
            <person name="Pearson M."/>
            <person name="Priest M."/>
            <person name="Roberts A."/>
            <person name="Saif S."/>
            <person name="Shea T."/>
            <person name="Sisk P."/>
            <person name="Stolte C."/>
            <person name="Sykes S."/>
            <person name="Wortman J."/>
            <person name="Nusbaum C."/>
            <person name="Birren B."/>
        </authorList>
    </citation>
    <scope>NUCLEOTIDE SEQUENCE [LARGE SCALE GENOMIC DNA]</scope>
    <source>
        <strain evidence="3">floridensis</strain>
    </source>
</reference>
<proteinExistence type="predicted"/>
<organism evidence="2 3">
    <name type="scientific">Vavraia culicis (isolate floridensis)</name>
    <name type="common">Microsporidian parasite</name>
    <dbReference type="NCBI Taxonomy" id="948595"/>
    <lineage>
        <taxon>Eukaryota</taxon>
        <taxon>Fungi</taxon>
        <taxon>Fungi incertae sedis</taxon>
        <taxon>Microsporidia</taxon>
        <taxon>Pleistophoridae</taxon>
        <taxon>Vavraia</taxon>
    </lineage>
</organism>
<keyword evidence="3" id="KW-1185">Reference proteome</keyword>
<keyword evidence="1" id="KW-1133">Transmembrane helix</keyword>
<dbReference type="RefSeq" id="XP_008073888.1">
    <property type="nucleotide sequence ID" value="XM_008075697.1"/>
</dbReference>
<dbReference type="Proteomes" id="UP000011081">
    <property type="component" value="Unassembled WGS sequence"/>
</dbReference>
<dbReference type="AlphaFoldDB" id="L2GWC1"/>
<feature type="transmembrane region" description="Helical" evidence="1">
    <location>
        <begin position="12"/>
        <end position="30"/>
    </location>
</feature>
<keyword evidence="1" id="KW-0472">Membrane</keyword>
<sequence length="196" mass="23238">MFVLAYRCLNTLPAFLFANMFLFIAFANTYNHLHTPKNVDWASMMSLNDNRSVEDWRALEDITQDYTPEIPKNQNKQNVREMQEADFNENYNPDYTKRDTIIRNEVFDWMLSKNDFSPVEHEIKNMIRKDHEDYKNTLAEIGILPNIDYLNEMQAALNDKDVGPEQKEEIAHNIEVQKQKNFLLNRFEGDSYDDVD</sequence>
<dbReference type="InParanoid" id="L2GWC1"/>
<gene>
    <name evidence="2" type="ORF">VCUG_00868</name>
</gene>
<accession>L2GWC1</accession>
<evidence type="ECO:0000256" key="1">
    <source>
        <dbReference type="SAM" id="Phobius"/>
    </source>
</evidence>